<dbReference type="OrthoDB" id="8861968at2759"/>
<name>A0A6P3V4B3_BOMIM</name>
<organism evidence="2 3">
    <name type="scientific">Bombus impatiens</name>
    <name type="common">Bumblebee</name>
    <dbReference type="NCBI Taxonomy" id="132113"/>
    <lineage>
        <taxon>Eukaryota</taxon>
        <taxon>Metazoa</taxon>
        <taxon>Ecdysozoa</taxon>
        <taxon>Arthropoda</taxon>
        <taxon>Hexapoda</taxon>
        <taxon>Insecta</taxon>
        <taxon>Pterygota</taxon>
        <taxon>Neoptera</taxon>
        <taxon>Endopterygota</taxon>
        <taxon>Hymenoptera</taxon>
        <taxon>Apocrita</taxon>
        <taxon>Aculeata</taxon>
        <taxon>Apoidea</taxon>
        <taxon>Anthophila</taxon>
        <taxon>Apidae</taxon>
        <taxon>Bombus</taxon>
        <taxon>Pyrobombus</taxon>
    </lineage>
</organism>
<feature type="transmembrane region" description="Helical" evidence="1">
    <location>
        <begin position="351"/>
        <end position="372"/>
    </location>
</feature>
<dbReference type="SUPFAM" id="SSF103473">
    <property type="entry name" value="MFS general substrate transporter"/>
    <property type="match status" value="1"/>
</dbReference>
<feature type="transmembrane region" description="Helical" evidence="1">
    <location>
        <begin position="318"/>
        <end position="339"/>
    </location>
</feature>
<evidence type="ECO:0000256" key="1">
    <source>
        <dbReference type="SAM" id="Phobius"/>
    </source>
</evidence>
<dbReference type="InterPro" id="IPR050327">
    <property type="entry name" value="Proton-linked_MCT"/>
</dbReference>
<protein>
    <submittedName>
        <fullName evidence="3">Uncharacterized protein LOC105681547</fullName>
    </submittedName>
</protein>
<feature type="transmembrane region" description="Helical" evidence="1">
    <location>
        <begin position="384"/>
        <end position="403"/>
    </location>
</feature>
<feature type="transmembrane region" description="Helical" evidence="1">
    <location>
        <begin position="128"/>
        <end position="150"/>
    </location>
</feature>
<keyword evidence="1" id="KW-1133">Transmembrane helix</keyword>
<gene>
    <name evidence="3" type="primary">LOC105681547</name>
</gene>
<proteinExistence type="predicted"/>
<dbReference type="PANTHER" id="PTHR11360">
    <property type="entry name" value="MONOCARBOXYLATE TRANSPORTER"/>
    <property type="match status" value="1"/>
</dbReference>
<dbReference type="PANTHER" id="PTHR11360:SF284">
    <property type="entry name" value="EG:103B4.3 PROTEIN-RELATED"/>
    <property type="match status" value="1"/>
</dbReference>
<dbReference type="Pfam" id="PF07690">
    <property type="entry name" value="MFS_1"/>
    <property type="match status" value="1"/>
</dbReference>
<dbReference type="Proteomes" id="UP000515180">
    <property type="component" value="Unplaced"/>
</dbReference>
<dbReference type="InterPro" id="IPR011701">
    <property type="entry name" value="MFS"/>
</dbReference>
<evidence type="ECO:0000313" key="2">
    <source>
        <dbReference type="Proteomes" id="UP000515180"/>
    </source>
</evidence>
<dbReference type="AlphaFoldDB" id="A0A6P3V4B3"/>
<feature type="transmembrane region" description="Helical" evidence="1">
    <location>
        <begin position="162"/>
        <end position="183"/>
    </location>
</feature>
<dbReference type="KEGG" id="bim:105681547"/>
<dbReference type="Gene3D" id="1.20.1250.20">
    <property type="entry name" value="MFS general substrate transporter like domains"/>
    <property type="match status" value="1"/>
</dbReference>
<reference evidence="3" key="1">
    <citation type="submission" date="2025-08" db="UniProtKB">
        <authorList>
            <consortium name="RefSeq"/>
        </authorList>
    </citation>
    <scope>IDENTIFICATION</scope>
</reference>
<keyword evidence="2" id="KW-1185">Reference proteome</keyword>
<sequence>MSSAKRLRLDEVFTSFPELGPTVPDGGYAWIVLCGVFLVQMTVPSILAMYGIVLAYIHETKSTDFDLWNEKIILTPILFIAFWNLADPWTKMIVSMAPIPRLVGIIGVLLLMVGIIASGYLATGGVGAYLASTSAGAVMGIGASFIMLLSDYVLRKYFRKKLLIALMLRNIGVSFGLLFIPSITNLLLHEAKLKTGLQLITMVLLPTAFGILTFRFPPPQQISPYSLLLSTEEDTELPIKISFDAPENSQHPDGQDDIENFEYGQPDEKTHGGGLLNDGNNIYAYEDLDEDVDLFVNPVIHLDKKWQHQFQILKNFRFWAATIGWVGMKVSTLFFWLLLPILSYENTNNSHFWMFLSIMAGFSTLLPNLVSYKVLTFTSQNRRLYFGIASWFCGINLIGLTYASSYLWMMIFTFLGGASIGSLSSCQDLALYDVLGSEMVRSIYKVFSTIVGLCILGFYFIHDTNLCLSFAALLQFLGGFYWISSPTLNLIKATRYRSRVMNRESRDET</sequence>
<feature type="transmembrane region" description="Helical" evidence="1">
    <location>
        <begin position="72"/>
        <end position="90"/>
    </location>
</feature>
<dbReference type="GeneID" id="105681547"/>
<feature type="transmembrane region" description="Helical" evidence="1">
    <location>
        <begin position="195"/>
        <end position="214"/>
    </location>
</feature>
<dbReference type="GO" id="GO:0022857">
    <property type="term" value="F:transmembrane transporter activity"/>
    <property type="evidence" value="ECO:0007669"/>
    <property type="project" value="InterPro"/>
</dbReference>
<keyword evidence="1" id="KW-0812">Transmembrane</keyword>
<feature type="transmembrane region" description="Helical" evidence="1">
    <location>
        <begin position="28"/>
        <end position="52"/>
    </location>
</feature>
<evidence type="ECO:0000313" key="3">
    <source>
        <dbReference type="RefSeq" id="XP_012247349.1"/>
    </source>
</evidence>
<keyword evidence="1" id="KW-0472">Membrane</keyword>
<feature type="transmembrane region" description="Helical" evidence="1">
    <location>
        <begin position="443"/>
        <end position="462"/>
    </location>
</feature>
<dbReference type="InterPro" id="IPR036259">
    <property type="entry name" value="MFS_trans_sf"/>
</dbReference>
<dbReference type="OMA" id="NLADPWT"/>
<accession>A0A6P3V4B3</accession>
<feature type="transmembrane region" description="Helical" evidence="1">
    <location>
        <begin position="102"/>
        <end position="122"/>
    </location>
</feature>
<dbReference type="RefSeq" id="XP_012247349.1">
    <property type="nucleotide sequence ID" value="XM_012391926.3"/>
</dbReference>
<feature type="transmembrane region" description="Helical" evidence="1">
    <location>
        <begin position="468"/>
        <end position="491"/>
    </location>
</feature>
<feature type="transmembrane region" description="Helical" evidence="1">
    <location>
        <begin position="409"/>
        <end position="431"/>
    </location>
</feature>